<dbReference type="SUPFAM" id="SSF160574">
    <property type="entry name" value="BT0923-like"/>
    <property type="match status" value="1"/>
</dbReference>
<dbReference type="OrthoDB" id="710080at2"/>
<dbReference type="AlphaFoldDB" id="A0A2S1YFH1"/>
<protein>
    <recommendedName>
        <fullName evidence="2">Putative beta-lactamase-inhibitor-like PepSY-like domain-containing protein</fullName>
    </recommendedName>
</protein>
<proteinExistence type="predicted"/>
<gene>
    <name evidence="3" type="ORF">HYN56_00570</name>
</gene>
<evidence type="ECO:0000256" key="1">
    <source>
        <dbReference type="SAM" id="SignalP"/>
    </source>
</evidence>
<dbReference type="Pfam" id="PF11396">
    <property type="entry name" value="PepSY_like"/>
    <property type="match status" value="1"/>
</dbReference>
<dbReference type="Gene3D" id="3.40.1420.30">
    <property type="match status" value="1"/>
</dbReference>
<evidence type="ECO:0000313" key="4">
    <source>
        <dbReference type="Proteomes" id="UP000245250"/>
    </source>
</evidence>
<dbReference type="RefSeq" id="WP_109190412.1">
    <property type="nucleotide sequence ID" value="NZ_CP029255.1"/>
</dbReference>
<feature type="signal peptide" evidence="1">
    <location>
        <begin position="1"/>
        <end position="23"/>
    </location>
</feature>
<keyword evidence="1" id="KW-0732">Signal</keyword>
<evidence type="ECO:0000259" key="2">
    <source>
        <dbReference type="Pfam" id="PF11396"/>
    </source>
</evidence>
<accession>A0A2S1YFH1</accession>
<name>A0A2S1YFH1_9FLAO</name>
<evidence type="ECO:0000313" key="3">
    <source>
        <dbReference type="EMBL" id="AWK02786.1"/>
    </source>
</evidence>
<feature type="chain" id="PRO_5015732665" description="Putative beta-lactamase-inhibitor-like PepSY-like domain-containing protein" evidence="1">
    <location>
        <begin position="24"/>
        <end position="147"/>
    </location>
</feature>
<reference evidence="3 4" key="1">
    <citation type="submission" date="2018-05" db="EMBL/GenBank/DDBJ databases">
        <title>Genome sequencing of Flavobacterium sp. HYN0056.</title>
        <authorList>
            <person name="Yi H."/>
            <person name="Baek C."/>
        </authorList>
    </citation>
    <scope>NUCLEOTIDE SEQUENCE [LARGE SCALE GENOMIC DNA]</scope>
    <source>
        <strain evidence="3 4">HYN0056</strain>
    </source>
</reference>
<dbReference type="InterPro" id="IPR021533">
    <property type="entry name" value="PepSY-like"/>
</dbReference>
<feature type="domain" description="Putative beta-lactamase-inhibitor-like PepSY-like" evidence="2">
    <location>
        <begin position="63"/>
        <end position="144"/>
    </location>
</feature>
<keyword evidence="4" id="KW-1185">Reference proteome</keyword>
<organism evidence="3 4">
    <name type="scientific">Flavobacterium crocinum</name>
    <dbReference type="NCBI Taxonomy" id="2183896"/>
    <lineage>
        <taxon>Bacteria</taxon>
        <taxon>Pseudomonadati</taxon>
        <taxon>Bacteroidota</taxon>
        <taxon>Flavobacteriia</taxon>
        <taxon>Flavobacteriales</taxon>
        <taxon>Flavobacteriaceae</taxon>
        <taxon>Flavobacterium</taxon>
    </lineage>
</organism>
<dbReference type="Proteomes" id="UP000245250">
    <property type="component" value="Chromosome"/>
</dbReference>
<dbReference type="KEGG" id="fcr:HYN56_00570"/>
<sequence length="147" mass="16792">MKTKFKIAVYLIAGLLFGLSANAQKTVIKKEALPANAQTFLKTHFGSKKPSYILEDKELLSTEYKVQFDKQLEIEFDKKGNWKEVDGKNDKIPKSIIPKKIASYIKTNFPKEKVTKIEIGTSGYETKLTNGLELKFNLKEDFIKIDK</sequence>
<dbReference type="EMBL" id="CP029255">
    <property type="protein sequence ID" value="AWK02786.1"/>
    <property type="molecule type" value="Genomic_DNA"/>
</dbReference>